<dbReference type="OrthoDB" id="10267235at2759"/>
<dbReference type="PANTHER" id="PTHR22603">
    <property type="entry name" value="CHOLINE/ETHANOALAMINE KINASE"/>
    <property type="match status" value="1"/>
</dbReference>
<gene>
    <name evidence="4" type="ORF">BN980_GECA06s05290g</name>
</gene>
<evidence type="ECO:0000256" key="3">
    <source>
        <dbReference type="ARBA" id="ARBA00038874"/>
    </source>
</evidence>
<dbReference type="EC" id="2.7.1.82" evidence="3"/>
<dbReference type="GO" id="GO:0005737">
    <property type="term" value="C:cytoplasm"/>
    <property type="evidence" value="ECO:0007669"/>
    <property type="project" value="TreeGrafter"/>
</dbReference>
<dbReference type="STRING" id="1173061.A0A0J9XAE4"/>
<comment type="caution">
    <text evidence="4">The sequence shown here is derived from an EMBL/GenBank/DDBJ whole genome shotgun (WGS) entry which is preliminary data.</text>
</comment>
<accession>A0A0J9XAE4</accession>
<comment type="similarity">
    <text evidence="2">Belongs to the choline/ethanolamine kinase family.</text>
</comment>
<evidence type="ECO:0000313" key="5">
    <source>
        <dbReference type="Proteomes" id="UP000242525"/>
    </source>
</evidence>
<evidence type="ECO:0000313" key="4">
    <source>
        <dbReference type="EMBL" id="CDO54145.1"/>
    </source>
</evidence>
<dbReference type="SUPFAM" id="SSF56112">
    <property type="entry name" value="Protein kinase-like (PK-like)"/>
    <property type="match status" value="1"/>
</dbReference>
<sequence>MTINTPKLFQEYHVDLDNPMSVEPLLYEIFPEWSNYESTPSLPGKASQKSTSKDQDHRPLQIKQLTGGITNKLFQVHHFPTDTKLLVRAYGNGTSAIIDRDREIATHIHLYEKGLAPRLFARFGNGLVYQFLEGKASEYPWLSLDCVADAVARRLGEWHRVLDPNKVEELIIQQKKTVDSAAAINFSRNLWELLENWIEIMPENVVKNYTKAELKQELGWIKANIGHKGGDFVVAHCDLLAGNVIVPNNFDPAQAPAGKEPQMDVLFIDYEYAMPAPRAFDLANHFMEWQGFDCITELIPAPVKSNVVLRKWARSYLGFDRNANEDAGNSNERAAVDELLDQVFVYWGMPGFYWGVWSAIQSSISDIDFDYASYANLRLEEYTKWKKARDHSSL</sequence>
<keyword evidence="5" id="KW-1185">Reference proteome</keyword>
<proteinExistence type="inferred from homology"/>
<dbReference type="InterPro" id="IPR011009">
    <property type="entry name" value="Kinase-like_dom_sf"/>
</dbReference>
<dbReference type="EMBL" id="CCBN010000006">
    <property type="protein sequence ID" value="CDO54145.1"/>
    <property type="molecule type" value="Genomic_DNA"/>
</dbReference>
<reference evidence="4" key="1">
    <citation type="submission" date="2014-03" db="EMBL/GenBank/DDBJ databases">
        <authorList>
            <person name="Casaregola S."/>
        </authorList>
    </citation>
    <scope>NUCLEOTIDE SEQUENCE [LARGE SCALE GENOMIC DNA]</scope>
    <source>
        <strain evidence="4">CLIB 918</strain>
    </source>
</reference>
<protein>
    <recommendedName>
        <fullName evidence="3">ethanolamine kinase</fullName>
        <ecNumber evidence="3">2.7.1.82</ecNumber>
    </recommendedName>
</protein>
<dbReference type="GO" id="GO:0004305">
    <property type="term" value="F:ethanolamine kinase activity"/>
    <property type="evidence" value="ECO:0007669"/>
    <property type="project" value="UniProtKB-EC"/>
</dbReference>
<dbReference type="GO" id="GO:0006646">
    <property type="term" value="P:phosphatidylethanolamine biosynthetic process"/>
    <property type="evidence" value="ECO:0007669"/>
    <property type="project" value="TreeGrafter"/>
</dbReference>
<dbReference type="CDD" id="cd05157">
    <property type="entry name" value="ETNK_euk"/>
    <property type="match status" value="1"/>
</dbReference>
<dbReference type="Pfam" id="PF01633">
    <property type="entry name" value="Choline_kinase"/>
    <property type="match status" value="1"/>
</dbReference>
<dbReference type="Gene3D" id="3.90.1200.10">
    <property type="match status" value="1"/>
</dbReference>
<evidence type="ECO:0000256" key="2">
    <source>
        <dbReference type="ARBA" id="ARBA00038211"/>
    </source>
</evidence>
<evidence type="ECO:0000256" key="1">
    <source>
        <dbReference type="ARBA" id="ARBA00037883"/>
    </source>
</evidence>
<dbReference type="PANTHER" id="PTHR22603:SF66">
    <property type="entry name" value="ETHANOLAMINE KINASE"/>
    <property type="match status" value="1"/>
</dbReference>
<name>A0A0J9XAE4_GEOCN</name>
<dbReference type="Proteomes" id="UP000242525">
    <property type="component" value="Unassembled WGS sequence"/>
</dbReference>
<comment type="pathway">
    <text evidence="1">Phospholipid metabolism; phosphatidylethanolamine biosynthesis; phosphatidylethanolamine from ethanolamine: step 1/3.</text>
</comment>
<organism evidence="4 5">
    <name type="scientific">Geotrichum candidum</name>
    <name type="common">Oospora lactis</name>
    <name type="synonym">Dipodascus geotrichum</name>
    <dbReference type="NCBI Taxonomy" id="1173061"/>
    <lineage>
        <taxon>Eukaryota</taxon>
        <taxon>Fungi</taxon>
        <taxon>Dikarya</taxon>
        <taxon>Ascomycota</taxon>
        <taxon>Saccharomycotina</taxon>
        <taxon>Dipodascomycetes</taxon>
        <taxon>Dipodascales</taxon>
        <taxon>Dipodascaceae</taxon>
        <taxon>Geotrichum</taxon>
    </lineage>
</organism>
<dbReference type="AlphaFoldDB" id="A0A0J9XAE4"/>